<evidence type="ECO:0000313" key="3">
    <source>
        <dbReference type="Proteomes" id="UP000005561"/>
    </source>
</evidence>
<sequence length="419" mass="45394">MKGAERRLRAGNTDAPDAGRWLQKPQNDELRAGGIFCDFIGNLQDRALRNEAVGAARARTRRNARDGLTERGGDGDTVQIGGIRPDFQEDPVRILIDQKLRSGGDHRGRLRLVKMMRQSGLVARCRCTEAAKIVEDKGKIALQRGISAVVALVCAKADADDERKAVACGKREQIAQSHHDIGFLESDGALADKKIIAQVLFGGLELYRRNFAGGRSAGKFAGDILASGGDAGDKGAVSILILLRDDFVGIIRAQGAVDVFRRIAGAVAHIKGRAGGGARLVPDAENPGVAGERAESGACIINAGIQKAEENILAAVAKRGLRLHPQNPGHLQAGCVERRKKLWCQRIIDALRQTAGNIAQMNHAEARTEKLRAKMRVGFQKIFTGNGNGKYGVKIIIGIYFVLQGRFRHRLFPSFFYTL</sequence>
<reference evidence="2" key="1">
    <citation type="submission" date="2009-07" db="EMBL/GenBank/DDBJ databases">
        <authorList>
            <person name="Weinstock G."/>
            <person name="Sodergren E."/>
            <person name="Clifton S."/>
            <person name="Fulton L."/>
            <person name="Fulton B."/>
            <person name="Courtney L."/>
            <person name="Fronick C."/>
            <person name="Harrison M."/>
            <person name="Strong C."/>
            <person name="Farmer C."/>
            <person name="Delahaunty K."/>
            <person name="Markovic C."/>
            <person name="Hall O."/>
            <person name="Minx P."/>
            <person name="Tomlinson C."/>
            <person name="Mitreva M."/>
            <person name="Nelson J."/>
            <person name="Hou S."/>
            <person name="Wollam A."/>
            <person name="Pepin K.H."/>
            <person name="Johnson M."/>
            <person name="Bhonagiri V."/>
            <person name="Nash W.E."/>
            <person name="Warren W."/>
            <person name="Chinwalla A."/>
            <person name="Mardis E.R."/>
            <person name="Wilson R.K."/>
        </authorList>
    </citation>
    <scope>NUCLEOTIDE SEQUENCE [LARGE SCALE GENOMIC DNA]</scope>
    <source>
        <strain evidence="2">DSM 14469</strain>
    </source>
</reference>
<organism evidence="2 3">
    <name type="scientific">Marvinbryantia formatexigens DSM 14469</name>
    <dbReference type="NCBI Taxonomy" id="478749"/>
    <lineage>
        <taxon>Bacteria</taxon>
        <taxon>Bacillati</taxon>
        <taxon>Bacillota</taxon>
        <taxon>Clostridia</taxon>
        <taxon>Lachnospirales</taxon>
        <taxon>Lachnospiraceae</taxon>
        <taxon>Marvinbryantia</taxon>
    </lineage>
</organism>
<evidence type="ECO:0000313" key="2">
    <source>
        <dbReference type="EMBL" id="EET61761.1"/>
    </source>
</evidence>
<comment type="caution">
    <text evidence="2">The sequence shown here is derived from an EMBL/GenBank/DDBJ whole genome shotgun (WGS) entry which is preliminary data.</text>
</comment>
<gene>
    <name evidence="2" type="ORF">BRYFOR_06445</name>
</gene>
<evidence type="ECO:0000256" key="1">
    <source>
        <dbReference type="SAM" id="MobiDB-lite"/>
    </source>
</evidence>
<dbReference type="Proteomes" id="UP000005561">
    <property type="component" value="Unassembled WGS sequence"/>
</dbReference>
<keyword evidence="3" id="KW-1185">Reference proteome</keyword>
<proteinExistence type="predicted"/>
<name>C6LCU7_9FIRM</name>
<dbReference type="EMBL" id="ACCL02000005">
    <property type="protein sequence ID" value="EET61761.1"/>
    <property type="molecule type" value="Genomic_DNA"/>
</dbReference>
<protein>
    <submittedName>
        <fullName evidence="2">Uncharacterized protein</fullName>
    </submittedName>
</protein>
<feature type="region of interest" description="Disordered" evidence="1">
    <location>
        <begin position="56"/>
        <end position="83"/>
    </location>
</feature>
<feature type="region of interest" description="Disordered" evidence="1">
    <location>
        <begin position="1"/>
        <end position="21"/>
    </location>
</feature>
<feature type="compositionally biased region" description="Basic and acidic residues" evidence="1">
    <location>
        <begin position="63"/>
        <end position="74"/>
    </location>
</feature>
<accession>C6LCU7</accession>
<dbReference type="AlphaFoldDB" id="C6LCU7"/>